<feature type="domain" description="YCII-related" evidence="2">
    <location>
        <begin position="1"/>
        <end position="81"/>
    </location>
</feature>
<dbReference type="Proteomes" id="UP000663207">
    <property type="component" value="Chromosome"/>
</dbReference>
<keyword evidence="4" id="KW-1185">Reference proteome</keyword>
<sequence length="95" mass="10732">MFIVSLSYLVPVDQVDTHLAAHMEFLDKFYADGTFVLSGRKIPRTGGVLLARAKDRDSLDAILQQDPFFRYGIARFDVIEMQVSRTAPGLELLKE</sequence>
<proteinExistence type="inferred from homology"/>
<dbReference type="SUPFAM" id="SSF54909">
    <property type="entry name" value="Dimeric alpha+beta barrel"/>
    <property type="match status" value="1"/>
</dbReference>
<evidence type="ECO:0000256" key="1">
    <source>
        <dbReference type="ARBA" id="ARBA00007689"/>
    </source>
</evidence>
<evidence type="ECO:0000259" key="2">
    <source>
        <dbReference type="Pfam" id="PF03795"/>
    </source>
</evidence>
<reference evidence="3 4" key="1">
    <citation type="submission" date="2021-03" db="EMBL/GenBank/DDBJ databases">
        <title>Novel species identification of genus Shewanella.</title>
        <authorList>
            <person name="Liu G."/>
            <person name="Zhang Q."/>
        </authorList>
    </citation>
    <scope>NUCLEOTIDE SEQUENCE [LARGE SCALE GENOMIC DNA]</scope>
    <source>
        <strain evidence="3 4">FJAT-52962</strain>
    </source>
</reference>
<dbReference type="InterPro" id="IPR011008">
    <property type="entry name" value="Dimeric_a/b-barrel"/>
</dbReference>
<evidence type="ECO:0000313" key="4">
    <source>
        <dbReference type="Proteomes" id="UP000663207"/>
    </source>
</evidence>
<evidence type="ECO:0000313" key="3">
    <source>
        <dbReference type="EMBL" id="QSX36872.1"/>
    </source>
</evidence>
<protein>
    <submittedName>
        <fullName evidence="3">GTP cyclohydrolase</fullName>
    </submittedName>
</protein>
<organism evidence="3 4">
    <name type="scientific">Shewanella sedimentimangrovi</name>
    <dbReference type="NCBI Taxonomy" id="2814293"/>
    <lineage>
        <taxon>Bacteria</taxon>
        <taxon>Pseudomonadati</taxon>
        <taxon>Pseudomonadota</taxon>
        <taxon>Gammaproteobacteria</taxon>
        <taxon>Alteromonadales</taxon>
        <taxon>Shewanellaceae</taxon>
        <taxon>Shewanella</taxon>
    </lineage>
</organism>
<comment type="similarity">
    <text evidence="1">Belongs to the YciI family.</text>
</comment>
<dbReference type="PANTHER" id="PTHR37828">
    <property type="entry name" value="GSR2449 PROTEIN"/>
    <property type="match status" value="1"/>
</dbReference>
<dbReference type="Pfam" id="PF03795">
    <property type="entry name" value="YCII"/>
    <property type="match status" value="1"/>
</dbReference>
<gene>
    <name evidence="3" type="ORF">JYB85_16635</name>
</gene>
<dbReference type="EMBL" id="CP071502">
    <property type="protein sequence ID" value="QSX36872.1"/>
    <property type="molecule type" value="Genomic_DNA"/>
</dbReference>
<dbReference type="PANTHER" id="PTHR37828:SF1">
    <property type="entry name" value="YCII-RELATED DOMAIN-CONTAINING PROTEIN"/>
    <property type="match status" value="1"/>
</dbReference>
<dbReference type="Gene3D" id="3.30.70.1060">
    <property type="entry name" value="Dimeric alpha+beta barrel"/>
    <property type="match status" value="1"/>
</dbReference>
<dbReference type="RefSeq" id="WP_207380177.1">
    <property type="nucleotide sequence ID" value="NZ_CP071502.1"/>
</dbReference>
<dbReference type="InterPro" id="IPR005545">
    <property type="entry name" value="YCII"/>
</dbReference>
<accession>A0ABX7QZ90</accession>
<name>A0ABX7QZ90_9GAMM</name>